<dbReference type="InterPro" id="IPR018786">
    <property type="entry name" value="Mit_KHE1"/>
</dbReference>
<gene>
    <name evidence="2" type="ORF">N7456_007894</name>
</gene>
<evidence type="ECO:0000256" key="1">
    <source>
        <dbReference type="SAM" id="MobiDB-lite"/>
    </source>
</evidence>
<name>A0A9W9FBI4_9EURO</name>
<dbReference type="AlphaFoldDB" id="A0A9W9FBI4"/>
<dbReference type="Pfam" id="PF10173">
    <property type="entry name" value="Mit_KHE1"/>
    <property type="match status" value="1"/>
</dbReference>
<feature type="compositionally biased region" description="Basic and acidic residues" evidence="1">
    <location>
        <begin position="259"/>
        <end position="279"/>
    </location>
</feature>
<dbReference type="PANTHER" id="PTHR28062">
    <property type="entry name" value="K+-H+ EXCHANGE-LIKE PROTEIN"/>
    <property type="match status" value="1"/>
</dbReference>
<dbReference type="Proteomes" id="UP001149165">
    <property type="component" value="Unassembled WGS sequence"/>
</dbReference>
<evidence type="ECO:0000313" key="3">
    <source>
        <dbReference type="Proteomes" id="UP001149165"/>
    </source>
</evidence>
<dbReference type="GO" id="GO:0005743">
    <property type="term" value="C:mitochondrial inner membrane"/>
    <property type="evidence" value="ECO:0007669"/>
    <property type="project" value="TreeGrafter"/>
</dbReference>
<proteinExistence type="predicted"/>
<evidence type="ECO:0008006" key="4">
    <source>
        <dbReference type="Google" id="ProtNLM"/>
    </source>
</evidence>
<accession>A0A9W9FBI4</accession>
<dbReference type="GO" id="GO:1902600">
    <property type="term" value="P:proton transmembrane transport"/>
    <property type="evidence" value="ECO:0007669"/>
    <property type="project" value="TreeGrafter"/>
</dbReference>
<dbReference type="OrthoDB" id="5562676at2759"/>
<dbReference type="PANTHER" id="PTHR28062:SF1">
    <property type="entry name" value="TRANSMEMBRANE PROTEIN"/>
    <property type="match status" value="1"/>
</dbReference>
<feature type="region of interest" description="Disordered" evidence="1">
    <location>
        <begin position="258"/>
        <end position="279"/>
    </location>
</feature>
<dbReference type="GO" id="GO:0006813">
    <property type="term" value="P:potassium ion transport"/>
    <property type="evidence" value="ECO:0007669"/>
    <property type="project" value="TreeGrafter"/>
</dbReference>
<reference evidence="2" key="1">
    <citation type="submission" date="2022-11" db="EMBL/GenBank/DDBJ databases">
        <authorList>
            <person name="Petersen C."/>
        </authorList>
    </citation>
    <scope>NUCLEOTIDE SEQUENCE</scope>
    <source>
        <strain evidence="2">IBT 30069</strain>
    </source>
</reference>
<comment type="caution">
    <text evidence="2">The sequence shown here is derived from an EMBL/GenBank/DDBJ whole genome shotgun (WGS) entry which is preliminary data.</text>
</comment>
<reference evidence="2" key="2">
    <citation type="journal article" date="2023" name="IMA Fungus">
        <title>Comparative genomic study of the Penicillium genus elucidates a diverse pangenome and 15 lateral gene transfer events.</title>
        <authorList>
            <person name="Petersen C."/>
            <person name="Sorensen T."/>
            <person name="Nielsen M.R."/>
            <person name="Sondergaard T.E."/>
            <person name="Sorensen J.L."/>
            <person name="Fitzpatrick D.A."/>
            <person name="Frisvad J.C."/>
            <person name="Nielsen K.L."/>
        </authorList>
    </citation>
    <scope>NUCLEOTIDE SEQUENCE</scope>
    <source>
        <strain evidence="2">IBT 30069</strain>
    </source>
</reference>
<sequence>MRLFLIPISTRRALIYSRPLRKDIPKELSTLDRATTKAAQTWAKWEEAESGWKKHLVTWGNRVQQRIPFEEWGLKSIPSLNSQRRIDEAHGTRPIELLYPGNAVRLERIPSLLRTIATERQAFHKNKMMWSLGIAPFTAPLGLIPVVPNIPFFYLAYRGWSHWRALNGSRHLEFIVEKNLLAPKSLPELEHLYAKRVSYVLGNTPVDAPPDEMVGNMEKSEERVLLKMSDAKKLATIFEAPELALEAERAIVQVSEQLQAKKDEAKAKSNETKSEEKQE</sequence>
<organism evidence="2 3">
    <name type="scientific">Penicillium angulare</name>
    <dbReference type="NCBI Taxonomy" id="116970"/>
    <lineage>
        <taxon>Eukaryota</taxon>
        <taxon>Fungi</taxon>
        <taxon>Dikarya</taxon>
        <taxon>Ascomycota</taxon>
        <taxon>Pezizomycotina</taxon>
        <taxon>Eurotiomycetes</taxon>
        <taxon>Eurotiomycetidae</taxon>
        <taxon>Eurotiales</taxon>
        <taxon>Aspergillaceae</taxon>
        <taxon>Penicillium</taxon>
    </lineage>
</organism>
<keyword evidence="3" id="KW-1185">Reference proteome</keyword>
<evidence type="ECO:0000313" key="2">
    <source>
        <dbReference type="EMBL" id="KAJ5097173.1"/>
    </source>
</evidence>
<dbReference type="EMBL" id="JAPQKH010000005">
    <property type="protein sequence ID" value="KAJ5097173.1"/>
    <property type="molecule type" value="Genomic_DNA"/>
</dbReference>
<protein>
    <recommendedName>
        <fullName evidence="4">Mitochondrial K+-H+ exchange-related-domain-containing protein</fullName>
    </recommendedName>
</protein>